<feature type="binding site" evidence="14 15">
    <location>
        <position position="113"/>
    </location>
    <ligand>
        <name>a divalent metal cation</name>
        <dbReference type="ChEBI" id="CHEBI:60240"/>
    </ligand>
</feature>
<sequence>MVQIPDPDFEARYAHFGPVCGVDEVGRGPWAGPVVTAAVILGPDAPDGLRDSKALSASRRDALFDAILETCQVGIGRAELDEIESLNILKASLLAMTRAVEALPTTPGFALIDGNKLPTNLPCDAEAIVKGDGKSRAIAAASIIAKVTRDREMVALAQQYPGYGWETNMGYGTKAHQEGLSRYGVTPHHRRGFAPIHKILVQQNYSTR</sequence>
<dbReference type="Proteomes" id="UP000220034">
    <property type="component" value="Unassembled WGS sequence"/>
</dbReference>
<evidence type="ECO:0000256" key="5">
    <source>
        <dbReference type="ARBA" id="ARBA00007383"/>
    </source>
</evidence>
<keyword evidence="13 14" id="KW-0464">Manganese</keyword>
<evidence type="ECO:0000256" key="3">
    <source>
        <dbReference type="ARBA" id="ARBA00004065"/>
    </source>
</evidence>
<dbReference type="PANTHER" id="PTHR10954">
    <property type="entry name" value="RIBONUCLEASE H2 SUBUNIT A"/>
    <property type="match status" value="1"/>
</dbReference>
<evidence type="ECO:0000259" key="17">
    <source>
        <dbReference type="PROSITE" id="PS51975"/>
    </source>
</evidence>
<feature type="domain" description="RNase H type-2" evidence="17">
    <location>
        <begin position="17"/>
        <end position="205"/>
    </location>
</feature>
<dbReference type="SUPFAM" id="SSF53098">
    <property type="entry name" value="Ribonuclease H-like"/>
    <property type="match status" value="1"/>
</dbReference>
<dbReference type="NCBIfam" id="NF000595">
    <property type="entry name" value="PRK00015.1-3"/>
    <property type="match status" value="1"/>
</dbReference>
<dbReference type="PROSITE" id="PS51975">
    <property type="entry name" value="RNASE_H_2"/>
    <property type="match status" value="1"/>
</dbReference>
<keyword evidence="8 14" id="KW-0963">Cytoplasm</keyword>
<protein>
    <recommendedName>
        <fullName evidence="7 14">Ribonuclease HII</fullName>
        <shortName evidence="14">RNase HII</shortName>
        <ecNumber evidence="6 14">3.1.26.4</ecNumber>
    </recommendedName>
</protein>
<name>A0A2C9CNP3_9RHOB</name>
<evidence type="ECO:0000313" key="19">
    <source>
        <dbReference type="Proteomes" id="UP000220034"/>
    </source>
</evidence>
<evidence type="ECO:0000256" key="15">
    <source>
        <dbReference type="PROSITE-ProRule" id="PRU01319"/>
    </source>
</evidence>
<evidence type="ECO:0000256" key="9">
    <source>
        <dbReference type="ARBA" id="ARBA00022722"/>
    </source>
</evidence>
<keyword evidence="11 14" id="KW-0255">Endonuclease</keyword>
<comment type="function">
    <text evidence="3 14 16">Endonuclease that specifically degrades the RNA of RNA-DNA hybrids.</text>
</comment>
<dbReference type="GO" id="GO:0043137">
    <property type="term" value="P:DNA replication, removal of RNA primer"/>
    <property type="evidence" value="ECO:0007669"/>
    <property type="project" value="TreeGrafter"/>
</dbReference>
<comment type="cofactor">
    <cofactor evidence="2">
        <name>Mg(2+)</name>
        <dbReference type="ChEBI" id="CHEBI:18420"/>
    </cofactor>
</comment>
<keyword evidence="12 14" id="KW-0378">Hydrolase</keyword>
<keyword evidence="10 14" id="KW-0479">Metal-binding</keyword>
<dbReference type="Gene3D" id="3.30.420.10">
    <property type="entry name" value="Ribonuclease H-like superfamily/Ribonuclease H"/>
    <property type="match status" value="1"/>
</dbReference>
<evidence type="ECO:0000256" key="11">
    <source>
        <dbReference type="ARBA" id="ARBA00022759"/>
    </source>
</evidence>
<keyword evidence="9 14" id="KW-0540">Nuclease</keyword>
<dbReference type="AlphaFoldDB" id="A0A2C9CNP3"/>
<evidence type="ECO:0000256" key="7">
    <source>
        <dbReference type="ARBA" id="ARBA00019179"/>
    </source>
</evidence>
<comment type="subcellular location">
    <subcellularLocation>
        <location evidence="4 14">Cytoplasm</location>
    </subcellularLocation>
</comment>
<evidence type="ECO:0000256" key="13">
    <source>
        <dbReference type="ARBA" id="ARBA00023211"/>
    </source>
</evidence>
<feature type="binding site" evidence="14 15">
    <location>
        <position position="24"/>
    </location>
    <ligand>
        <name>a divalent metal cation</name>
        <dbReference type="ChEBI" id="CHEBI:60240"/>
    </ligand>
</feature>
<evidence type="ECO:0000256" key="1">
    <source>
        <dbReference type="ARBA" id="ARBA00000077"/>
    </source>
</evidence>
<evidence type="ECO:0000256" key="4">
    <source>
        <dbReference type="ARBA" id="ARBA00004496"/>
    </source>
</evidence>
<dbReference type="OrthoDB" id="9803420at2"/>
<keyword evidence="19" id="KW-1185">Reference proteome</keyword>
<dbReference type="InterPro" id="IPR012337">
    <property type="entry name" value="RNaseH-like_sf"/>
</dbReference>
<comment type="catalytic activity">
    <reaction evidence="1 14 15 16">
        <text>Endonucleolytic cleavage to 5'-phosphomonoester.</text>
        <dbReference type="EC" id="3.1.26.4"/>
    </reaction>
</comment>
<dbReference type="EMBL" id="OCTN01000001">
    <property type="protein sequence ID" value="SOH93151.1"/>
    <property type="molecule type" value="Genomic_DNA"/>
</dbReference>
<dbReference type="InterPro" id="IPR024567">
    <property type="entry name" value="RNase_HII/HIII_dom"/>
</dbReference>
<dbReference type="HAMAP" id="MF_00052_B">
    <property type="entry name" value="RNase_HII_B"/>
    <property type="match status" value="1"/>
</dbReference>
<evidence type="ECO:0000256" key="12">
    <source>
        <dbReference type="ARBA" id="ARBA00022801"/>
    </source>
</evidence>
<evidence type="ECO:0000256" key="14">
    <source>
        <dbReference type="HAMAP-Rule" id="MF_00052"/>
    </source>
</evidence>
<dbReference type="GO" id="GO:0032299">
    <property type="term" value="C:ribonuclease H2 complex"/>
    <property type="evidence" value="ECO:0007669"/>
    <property type="project" value="TreeGrafter"/>
</dbReference>
<dbReference type="GO" id="GO:0006298">
    <property type="term" value="P:mismatch repair"/>
    <property type="evidence" value="ECO:0007669"/>
    <property type="project" value="TreeGrafter"/>
</dbReference>
<dbReference type="GO" id="GO:0030145">
    <property type="term" value="F:manganese ion binding"/>
    <property type="evidence" value="ECO:0007669"/>
    <property type="project" value="UniProtKB-UniRule"/>
</dbReference>
<dbReference type="GO" id="GO:0004523">
    <property type="term" value="F:RNA-DNA hybrid ribonuclease activity"/>
    <property type="evidence" value="ECO:0007669"/>
    <property type="project" value="UniProtKB-UniRule"/>
</dbReference>
<dbReference type="PANTHER" id="PTHR10954:SF18">
    <property type="entry name" value="RIBONUCLEASE HII"/>
    <property type="match status" value="1"/>
</dbReference>
<evidence type="ECO:0000313" key="18">
    <source>
        <dbReference type="EMBL" id="SOH93151.1"/>
    </source>
</evidence>
<dbReference type="Pfam" id="PF01351">
    <property type="entry name" value="RNase_HII"/>
    <property type="match status" value="1"/>
</dbReference>
<dbReference type="InterPro" id="IPR036397">
    <property type="entry name" value="RNaseH_sf"/>
</dbReference>
<reference evidence="19" key="1">
    <citation type="submission" date="2017-09" db="EMBL/GenBank/DDBJ databases">
        <authorList>
            <person name="Varghese N."/>
            <person name="Submissions S."/>
        </authorList>
    </citation>
    <scope>NUCLEOTIDE SEQUENCE [LARGE SCALE GENOMIC DNA]</scope>
    <source>
        <strain evidence="19">C7</strain>
    </source>
</reference>
<dbReference type="RefSeq" id="WP_097928680.1">
    <property type="nucleotide sequence ID" value="NZ_OCTN01000001.1"/>
</dbReference>
<accession>A0A2C9CNP3</accession>
<evidence type="ECO:0000256" key="10">
    <source>
        <dbReference type="ARBA" id="ARBA00022723"/>
    </source>
</evidence>
<dbReference type="InterPro" id="IPR001352">
    <property type="entry name" value="RNase_HII/HIII"/>
</dbReference>
<dbReference type="GO" id="GO:0005737">
    <property type="term" value="C:cytoplasm"/>
    <property type="evidence" value="ECO:0007669"/>
    <property type="project" value="UniProtKB-SubCell"/>
</dbReference>
<comment type="similarity">
    <text evidence="5 14 16">Belongs to the RNase HII family.</text>
</comment>
<evidence type="ECO:0000256" key="8">
    <source>
        <dbReference type="ARBA" id="ARBA00022490"/>
    </source>
</evidence>
<comment type="cofactor">
    <cofactor evidence="14 15">
        <name>Mn(2+)</name>
        <dbReference type="ChEBI" id="CHEBI:29035"/>
    </cofactor>
    <cofactor evidence="14 15">
        <name>Mg(2+)</name>
        <dbReference type="ChEBI" id="CHEBI:18420"/>
    </cofactor>
    <text evidence="14 15">Manganese or magnesium. Binds 1 divalent metal ion per monomer in the absence of substrate. May bind a second metal ion after substrate binding.</text>
</comment>
<evidence type="ECO:0000256" key="6">
    <source>
        <dbReference type="ARBA" id="ARBA00012180"/>
    </source>
</evidence>
<gene>
    <name evidence="14" type="primary">rnhB</name>
    <name evidence="18" type="ORF">SAMN06273572_1011006</name>
</gene>
<dbReference type="CDD" id="cd07182">
    <property type="entry name" value="RNase_HII_bacteria_HII_like"/>
    <property type="match status" value="1"/>
</dbReference>
<evidence type="ECO:0000256" key="16">
    <source>
        <dbReference type="RuleBase" id="RU003515"/>
    </source>
</evidence>
<feature type="binding site" evidence="14 15">
    <location>
        <position position="23"/>
    </location>
    <ligand>
        <name>a divalent metal cation</name>
        <dbReference type="ChEBI" id="CHEBI:60240"/>
    </ligand>
</feature>
<organism evidence="18 19">
    <name type="scientific">Pontivivens marinum</name>
    <dbReference type="NCBI Taxonomy" id="1690039"/>
    <lineage>
        <taxon>Bacteria</taxon>
        <taxon>Pseudomonadati</taxon>
        <taxon>Pseudomonadota</taxon>
        <taxon>Alphaproteobacteria</taxon>
        <taxon>Rhodobacterales</taxon>
        <taxon>Paracoccaceae</taxon>
        <taxon>Pontivivens</taxon>
    </lineage>
</organism>
<evidence type="ECO:0000256" key="2">
    <source>
        <dbReference type="ARBA" id="ARBA00001946"/>
    </source>
</evidence>
<dbReference type="InterPro" id="IPR022898">
    <property type="entry name" value="RNase_HII"/>
</dbReference>
<proteinExistence type="inferred from homology"/>
<dbReference type="GO" id="GO:0003723">
    <property type="term" value="F:RNA binding"/>
    <property type="evidence" value="ECO:0007669"/>
    <property type="project" value="UniProtKB-UniRule"/>
</dbReference>
<dbReference type="EC" id="3.1.26.4" evidence="6 14"/>